<dbReference type="Proteomes" id="UP000566071">
    <property type="component" value="Unassembled WGS sequence"/>
</dbReference>
<proteinExistence type="predicted"/>
<accession>A0ABX1W5W2</accession>
<keyword evidence="2" id="KW-1185">Reference proteome</keyword>
<gene>
    <name evidence="1" type="ORF">HK413_09990</name>
</gene>
<comment type="caution">
    <text evidence="1">The sequence shown here is derived from an EMBL/GenBank/DDBJ whole genome shotgun (WGS) entry which is preliminary data.</text>
</comment>
<dbReference type="EMBL" id="JABFCR010000044">
    <property type="protein sequence ID" value="NNU34385.1"/>
    <property type="molecule type" value="Genomic_DNA"/>
</dbReference>
<name>A0ABX1W5W2_9SPHI</name>
<sequence length="76" mass="8950">MTAMCDVAFLLLTFFILHLLQNQINFRILFMPIFTIFNYYQALPETDFSNLLVAEGKSSGFSCRVWKAHLKFAWKH</sequence>
<reference evidence="1 2" key="1">
    <citation type="submission" date="2020-05" db="EMBL/GenBank/DDBJ databases">
        <authorList>
            <person name="Khan S.A."/>
            <person name="Jeon C.O."/>
            <person name="Chun B.H."/>
        </authorList>
    </citation>
    <scope>NUCLEOTIDE SEQUENCE [LARGE SCALE GENOMIC DNA]</scope>
    <source>
        <strain evidence="1 2">S1162</strain>
    </source>
</reference>
<evidence type="ECO:0000313" key="1">
    <source>
        <dbReference type="EMBL" id="NNU34385.1"/>
    </source>
</evidence>
<protein>
    <submittedName>
        <fullName evidence="1">Uncharacterized protein</fullName>
    </submittedName>
</protein>
<dbReference type="RefSeq" id="WP_246230217.1">
    <property type="nucleotide sequence ID" value="NZ_JABFCR010000044.1"/>
</dbReference>
<organism evidence="1 2">
    <name type="scientific">Mucilaginibacter humi</name>
    <dbReference type="NCBI Taxonomy" id="2732510"/>
    <lineage>
        <taxon>Bacteria</taxon>
        <taxon>Pseudomonadati</taxon>
        <taxon>Bacteroidota</taxon>
        <taxon>Sphingobacteriia</taxon>
        <taxon>Sphingobacteriales</taxon>
        <taxon>Sphingobacteriaceae</taxon>
        <taxon>Mucilaginibacter</taxon>
    </lineage>
</organism>
<evidence type="ECO:0000313" key="2">
    <source>
        <dbReference type="Proteomes" id="UP000566071"/>
    </source>
</evidence>